<evidence type="ECO:0000313" key="1">
    <source>
        <dbReference type="EMBL" id="KAG2635973.1"/>
    </source>
</evidence>
<dbReference type="PANTHER" id="PTHR31257">
    <property type="entry name" value="RICIN B-LIKE LECTIN EULS3"/>
    <property type="match status" value="1"/>
</dbReference>
<dbReference type="Proteomes" id="UP000823388">
    <property type="component" value="Chromosome 2N"/>
</dbReference>
<dbReference type="SUPFAM" id="SSF50370">
    <property type="entry name" value="Ricin B-like lectins"/>
    <property type="match status" value="2"/>
</dbReference>
<dbReference type="EMBL" id="CM029040">
    <property type="protein sequence ID" value="KAG2635973.1"/>
    <property type="molecule type" value="Genomic_DNA"/>
</dbReference>
<evidence type="ECO:0000313" key="2">
    <source>
        <dbReference type="Proteomes" id="UP000823388"/>
    </source>
</evidence>
<organism evidence="1 2">
    <name type="scientific">Panicum virgatum</name>
    <name type="common">Blackwell switchgrass</name>
    <dbReference type="NCBI Taxonomy" id="38727"/>
    <lineage>
        <taxon>Eukaryota</taxon>
        <taxon>Viridiplantae</taxon>
        <taxon>Streptophyta</taxon>
        <taxon>Embryophyta</taxon>
        <taxon>Tracheophyta</taxon>
        <taxon>Spermatophyta</taxon>
        <taxon>Magnoliopsida</taxon>
        <taxon>Liliopsida</taxon>
        <taxon>Poales</taxon>
        <taxon>Poaceae</taxon>
        <taxon>PACMAD clade</taxon>
        <taxon>Panicoideae</taxon>
        <taxon>Panicodae</taxon>
        <taxon>Paniceae</taxon>
        <taxon>Panicinae</taxon>
        <taxon>Panicum</taxon>
        <taxon>Panicum sect. Hiantes</taxon>
    </lineage>
</organism>
<name>A0A8T0VU46_PANVG</name>
<dbReference type="InterPro" id="IPR035992">
    <property type="entry name" value="Ricin_B-like_lectins"/>
</dbReference>
<dbReference type="PANTHER" id="PTHR31257:SF24">
    <property type="entry name" value="OS12G0184300 PROTEIN"/>
    <property type="match status" value="1"/>
</dbReference>
<accession>A0A8T0VU46</accession>
<keyword evidence="2" id="KW-1185">Reference proteome</keyword>
<protein>
    <submittedName>
        <fullName evidence="1">Uncharacterized protein</fullName>
    </submittedName>
</protein>
<reference evidence="1" key="1">
    <citation type="submission" date="2020-05" db="EMBL/GenBank/DDBJ databases">
        <title>WGS assembly of Panicum virgatum.</title>
        <authorList>
            <person name="Lovell J.T."/>
            <person name="Jenkins J."/>
            <person name="Shu S."/>
            <person name="Juenger T.E."/>
            <person name="Schmutz J."/>
        </authorList>
    </citation>
    <scope>NUCLEOTIDE SEQUENCE</scope>
    <source>
        <strain evidence="1">AP13</strain>
    </source>
</reference>
<dbReference type="InterPro" id="IPR040249">
    <property type="entry name" value="Ricin_B-like_lectin_EULS3-like"/>
</dbReference>
<comment type="caution">
    <text evidence="1">The sequence shown here is derived from an EMBL/GenBank/DDBJ whole genome shotgun (WGS) entry which is preliminary data.</text>
</comment>
<dbReference type="Gene3D" id="2.80.10.50">
    <property type="match status" value="2"/>
</dbReference>
<gene>
    <name evidence="1" type="ORF">PVAP13_2NG410100</name>
</gene>
<sequence>MAEMKILCKDGDNLYVSIRGSEIVLAREDPNDKTQQWFMDYSRASHVANNNGQRAFALVNKATGQALVNKDDKLVDGCVQVQLAPYNDDGDVDISMFWTMLENVYGHGFHQIATLRDSSLVIDGLKGNCKEGTIVGVYPSHLKTNVYDNQLWKILPVDGCGSSIDRPVMAELAMMKILCKDGDKLYVSIRGSEIVLAHEDPNDKTQQWFMDYSRASHVADDNGQRAFALVNKATGQALVNKDKKRADGCVQVQLAPYNDDGYVDISMFWTMLEEVYGQGFHQIATMRDSSLVIDGLKGNCKEGTIVGVDPSHWTYMAKVNDNQLWKILPVSGSGTTTVPM</sequence>
<dbReference type="CDD" id="cd23431">
    <property type="entry name" value="beta-trefoil_Ricin_AtEULS3-like"/>
    <property type="match status" value="2"/>
</dbReference>
<proteinExistence type="predicted"/>
<dbReference type="AlphaFoldDB" id="A0A8T0VU46"/>